<dbReference type="Proteomes" id="UP000606580">
    <property type="component" value="Unassembled WGS sequence"/>
</dbReference>
<dbReference type="Pfam" id="PF18929">
    <property type="entry name" value="DUF5678"/>
    <property type="match status" value="1"/>
</dbReference>
<comment type="caution">
    <text evidence="2">The sequence shown here is derived from an EMBL/GenBank/DDBJ whole genome shotgun (WGS) entry which is preliminary data.</text>
</comment>
<evidence type="ECO:0000313" key="2">
    <source>
        <dbReference type="EMBL" id="NMG83565.1"/>
    </source>
</evidence>
<dbReference type="AlphaFoldDB" id="A0A848DC53"/>
<proteinExistence type="predicted"/>
<sequence>MKTEIWSGNKNMEAYHQREEELLAKHHGKTAVFYDGKLVAIGEDIDDAVEKAKTKTRANRFFVRKLFSPEEQTNAILRVTNK</sequence>
<feature type="domain" description="DUF5678" evidence="1">
    <location>
        <begin position="21"/>
        <end position="58"/>
    </location>
</feature>
<organism evidence="2 3">
    <name type="scientific">Candidatus Ethanoperedens thermophilum</name>
    <dbReference type="NCBI Taxonomy" id="2766897"/>
    <lineage>
        <taxon>Archaea</taxon>
        <taxon>Methanobacteriati</taxon>
        <taxon>Methanobacteriota</taxon>
        <taxon>Stenosarchaea group</taxon>
        <taxon>Methanomicrobia</taxon>
        <taxon>Methanosarcinales</taxon>
        <taxon>Methanosarcinales incertae sedis</taxon>
        <taxon>GOM Arc I cluster</taxon>
        <taxon>Candidatus Ethanoperedens</taxon>
    </lineage>
</organism>
<name>A0A848DC53_9EURY</name>
<accession>A0A848DC53</accession>
<dbReference type="EMBL" id="WNEG01000090">
    <property type="protein sequence ID" value="NMG83565.1"/>
    <property type="molecule type" value="Genomic_DNA"/>
</dbReference>
<evidence type="ECO:0000313" key="3">
    <source>
        <dbReference type="Proteomes" id="UP000606580"/>
    </source>
</evidence>
<reference evidence="2" key="1">
    <citation type="journal article" date="2020" name="MBio">
        <title>'Candidatus Ethanoperedens,' a Thermophilic Genus of Archaea Mediating the Anaerobic Oxidation of Ethane.</title>
        <authorList>
            <person name="Hahn C.J."/>
            <person name="Laso-Perez R."/>
            <person name="Vulcano F."/>
            <person name="Vaziourakis K.M."/>
            <person name="Stokke R."/>
            <person name="Steen I.H."/>
            <person name="Teske A."/>
            <person name="Boetius A."/>
            <person name="Liebeke M."/>
            <person name="Amann R."/>
            <person name="Knittel K."/>
            <person name="Wegener G."/>
        </authorList>
    </citation>
    <scope>NUCLEOTIDE SEQUENCE</scope>
    <source>
        <strain evidence="2">GoM-Arc1-LC-WB58</strain>
    </source>
</reference>
<dbReference type="InterPro" id="IPR043734">
    <property type="entry name" value="DUF5678"/>
</dbReference>
<protein>
    <recommendedName>
        <fullName evidence="1">DUF5678 domain-containing protein</fullName>
    </recommendedName>
</protein>
<evidence type="ECO:0000259" key="1">
    <source>
        <dbReference type="Pfam" id="PF18929"/>
    </source>
</evidence>
<gene>
    <name evidence="2" type="ORF">GIS02_05090</name>
</gene>